<gene>
    <name evidence="1" type="ORF">PMAA_075730</name>
</gene>
<protein>
    <submittedName>
        <fullName evidence="1">Uncharacterized protein</fullName>
    </submittedName>
</protein>
<dbReference type="STRING" id="441960.B6QBR4"/>
<sequence>MSLQLGQIRYVSTINPTRDANMLFKSVLSWLAASFMLNVYAAVVKDPHSSPSQIADYMDLAALTKIPTDIHPLYNTTVVTALNSTLTKRYNFHDAPFICHSTDFGYAEVKHVVKGIEHLTTNIQGQPSNLPLSCGRVSCSNNAAIWWCNLSNQPLTLDSFVDIASGASYIQWKCSIWDDGRSKEMVAGEANPGSDWSVVVRKNSC</sequence>
<reference evidence="2" key="1">
    <citation type="journal article" date="2015" name="Genome Announc.">
        <title>Genome sequence of the AIDS-associated pathogen Penicillium marneffei (ATCC18224) and its near taxonomic relative Talaromyces stipitatus (ATCC10500).</title>
        <authorList>
            <person name="Nierman W.C."/>
            <person name="Fedorova-Abrams N.D."/>
            <person name="Andrianopoulos A."/>
        </authorList>
    </citation>
    <scope>NUCLEOTIDE SEQUENCE [LARGE SCALE GENOMIC DNA]</scope>
    <source>
        <strain evidence="2">ATCC 18224 / CBS 334.59 / QM 7333</strain>
    </source>
</reference>
<keyword evidence="2" id="KW-1185">Reference proteome</keyword>
<dbReference type="EMBL" id="DS995900">
    <property type="protein sequence ID" value="EEA26505.1"/>
    <property type="molecule type" value="Genomic_DNA"/>
</dbReference>
<dbReference type="VEuPathDB" id="FungiDB:PMAA_075730"/>
<dbReference type="OrthoDB" id="4225951at2759"/>
<dbReference type="Proteomes" id="UP000001294">
    <property type="component" value="Unassembled WGS sequence"/>
</dbReference>
<name>B6QBR4_TALMQ</name>
<evidence type="ECO:0000313" key="1">
    <source>
        <dbReference type="EMBL" id="EEA26505.1"/>
    </source>
</evidence>
<evidence type="ECO:0000313" key="2">
    <source>
        <dbReference type="Proteomes" id="UP000001294"/>
    </source>
</evidence>
<dbReference type="PhylomeDB" id="B6QBR4"/>
<dbReference type="AlphaFoldDB" id="B6QBR4"/>
<dbReference type="HOGENOM" id="CLU_1518843_0_0_1"/>
<accession>B6QBR4</accession>
<organism evidence="1 2">
    <name type="scientific">Talaromyces marneffei (strain ATCC 18224 / CBS 334.59 / QM 7333)</name>
    <name type="common">Penicillium marneffei</name>
    <dbReference type="NCBI Taxonomy" id="441960"/>
    <lineage>
        <taxon>Eukaryota</taxon>
        <taxon>Fungi</taxon>
        <taxon>Dikarya</taxon>
        <taxon>Ascomycota</taxon>
        <taxon>Pezizomycotina</taxon>
        <taxon>Eurotiomycetes</taxon>
        <taxon>Eurotiomycetidae</taxon>
        <taxon>Eurotiales</taxon>
        <taxon>Trichocomaceae</taxon>
        <taxon>Talaromyces</taxon>
        <taxon>Talaromyces sect. Talaromyces</taxon>
    </lineage>
</organism>
<dbReference type="PANTHER" id="PTHR35605:SF1">
    <property type="entry name" value="ECP2 EFFECTOR PROTEIN DOMAIN-CONTAINING PROTEIN-RELATED"/>
    <property type="match status" value="1"/>
</dbReference>
<dbReference type="PANTHER" id="PTHR35605">
    <property type="entry name" value="ECP2 EFFECTOR PROTEIN DOMAIN-CONTAINING PROTEIN-RELATED"/>
    <property type="match status" value="1"/>
</dbReference>
<proteinExistence type="predicted"/>